<protein>
    <submittedName>
        <fullName evidence="1">Uncharacterized protein</fullName>
    </submittedName>
</protein>
<comment type="caution">
    <text evidence="1">The sequence shown here is derived from an EMBL/GenBank/DDBJ whole genome shotgun (WGS) entry which is preliminary data.</text>
</comment>
<gene>
    <name evidence="1" type="ORF">NE237_000590</name>
</gene>
<dbReference type="Proteomes" id="UP001141806">
    <property type="component" value="Unassembled WGS sequence"/>
</dbReference>
<dbReference type="AlphaFoldDB" id="A0A9Q0KRV4"/>
<accession>A0A9Q0KRV4</accession>
<reference evidence="1" key="1">
    <citation type="journal article" date="2023" name="Plant J.">
        <title>The genome of the king protea, Protea cynaroides.</title>
        <authorList>
            <person name="Chang J."/>
            <person name="Duong T.A."/>
            <person name="Schoeman C."/>
            <person name="Ma X."/>
            <person name="Roodt D."/>
            <person name="Barker N."/>
            <person name="Li Z."/>
            <person name="Van de Peer Y."/>
            <person name="Mizrachi E."/>
        </authorList>
    </citation>
    <scope>NUCLEOTIDE SEQUENCE</scope>
    <source>
        <tissue evidence="1">Young leaves</tissue>
    </source>
</reference>
<organism evidence="1 2">
    <name type="scientific">Protea cynaroides</name>
    <dbReference type="NCBI Taxonomy" id="273540"/>
    <lineage>
        <taxon>Eukaryota</taxon>
        <taxon>Viridiplantae</taxon>
        <taxon>Streptophyta</taxon>
        <taxon>Embryophyta</taxon>
        <taxon>Tracheophyta</taxon>
        <taxon>Spermatophyta</taxon>
        <taxon>Magnoliopsida</taxon>
        <taxon>Proteales</taxon>
        <taxon>Proteaceae</taxon>
        <taxon>Protea</taxon>
    </lineage>
</organism>
<keyword evidence="2" id="KW-1185">Reference proteome</keyword>
<evidence type="ECO:0000313" key="2">
    <source>
        <dbReference type="Proteomes" id="UP001141806"/>
    </source>
</evidence>
<sequence>MVNQDGLELLAPVKDILPPENDLEVVPTEDKRFPDKNGVATLLANIEVYFDSIRFDLISTIESTRRYQKLRSGVWGFFFSFAGDDRGCEKSGRRGNVSSIDFIRISFRYGPTVFRESYLFF</sequence>
<proteinExistence type="predicted"/>
<evidence type="ECO:0000313" key="1">
    <source>
        <dbReference type="EMBL" id="KAJ4975484.1"/>
    </source>
</evidence>
<name>A0A9Q0KRV4_9MAGN</name>
<dbReference type="EMBL" id="JAMYWD010000003">
    <property type="protein sequence ID" value="KAJ4975484.1"/>
    <property type="molecule type" value="Genomic_DNA"/>
</dbReference>